<feature type="domain" description="HTH luxR-type" evidence="1">
    <location>
        <begin position="319"/>
        <end position="376"/>
    </location>
</feature>
<evidence type="ECO:0000313" key="2">
    <source>
        <dbReference type="EMBL" id="MDQ0438423.1"/>
    </source>
</evidence>
<comment type="caution">
    <text evidence="2">The sequence shown here is derived from an EMBL/GenBank/DDBJ whole genome shotgun (WGS) entry which is preliminary data.</text>
</comment>
<accession>A0ABU0H7Z0</accession>
<sequence>MVDIERDLADCVGAIYQAGSGDGSWLEVGERICRLLNAQRALLTLGEPGGPSNLLMPSDGSEVAYAAHFHTADPYAAQARRDFAEARDHHLGNAKLGAELVAESDFLRSEYYSDFARHHERRHMIGGMAGLTEATPVLVFRGERAGAFDMTHVRLLRMLMPHVQRGIELRQRLGRQTQSVSLTRAVLDGLTVGVGIVDAGLKIHFINDMAHRHIAGSHSGLVVVRSGLPVGSAVHLGAMGREEAGRLRRLVLSATSGGAGGAMRMEGRDGSMLAVMVAPAPPGLASDVRGSETGEALAIIILRPLDRRVSPRMDVLCELFDFSRAEAEVAIALSGGASAEEVARKRGVSLMTVRSQVRAILGKSESENLRDFEQTMATLAGLELRFG</sequence>
<dbReference type="Proteomes" id="UP001241603">
    <property type="component" value="Unassembled WGS sequence"/>
</dbReference>
<dbReference type="SUPFAM" id="SSF46894">
    <property type="entry name" value="C-terminal effector domain of the bipartite response regulators"/>
    <property type="match status" value="1"/>
</dbReference>
<dbReference type="SMART" id="SM00421">
    <property type="entry name" value="HTH_LUXR"/>
    <property type="match status" value="1"/>
</dbReference>
<evidence type="ECO:0000313" key="3">
    <source>
        <dbReference type="Proteomes" id="UP001241603"/>
    </source>
</evidence>
<dbReference type="InterPro" id="IPR016032">
    <property type="entry name" value="Sig_transdc_resp-reg_C-effctor"/>
</dbReference>
<gene>
    <name evidence="2" type="ORF">QO014_002818</name>
</gene>
<proteinExistence type="predicted"/>
<organism evidence="2 3">
    <name type="scientific">Kaistia dalseonensis</name>
    <dbReference type="NCBI Taxonomy" id="410840"/>
    <lineage>
        <taxon>Bacteria</taxon>
        <taxon>Pseudomonadati</taxon>
        <taxon>Pseudomonadota</taxon>
        <taxon>Alphaproteobacteria</taxon>
        <taxon>Hyphomicrobiales</taxon>
        <taxon>Kaistiaceae</taxon>
        <taxon>Kaistia</taxon>
    </lineage>
</organism>
<dbReference type="EMBL" id="JAUSVO010000004">
    <property type="protein sequence ID" value="MDQ0438423.1"/>
    <property type="molecule type" value="Genomic_DNA"/>
</dbReference>
<dbReference type="Gene3D" id="1.10.10.10">
    <property type="entry name" value="Winged helix-like DNA-binding domain superfamily/Winged helix DNA-binding domain"/>
    <property type="match status" value="1"/>
</dbReference>
<evidence type="ECO:0000259" key="1">
    <source>
        <dbReference type="SMART" id="SM00421"/>
    </source>
</evidence>
<dbReference type="InterPro" id="IPR000792">
    <property type="entry name" value="Tscrpt_reg_LuxR_C"/>
</dbReference>
<name>A0ABU0H7Z0_9HYPH</name>
<dbReference type="RefSeq" id="WP_266349347.1">
    <property type="nucleotide sequence ID" value="NZ_JAPKNG010000004.1"/>
</dbReference>
<dbReference type="InterPro" id="IPR036388">
    <property type="entry name" value="WH-like_DNA-bd_sf"/>
</dbReference>
<reference evidence="2 3" key="1">
    <citation type="submission" date="2023-07" db="EMBL/GenBank/DDBJ databases">
        <title>Genomic Encyclopedia of Type Strains, Phase IV (KMG-IV): sequencing the most valuable type-strain genomes for metagenomic binning, comparative biology and taxonomic classification.</title>
        <authorList>
            <person name="Goeker M."/>
        </authorList>
    </citation>
    <scope>NUCLEOTIDE SEQUENCE [LARGE SCALE GENOMIC DNA]</scope>
    <source>
        <strain evidence="2 3">B6-8</strain>
    </source>
</reference>
<protein>
    <recommendedName>
        <fullName evidence="1">HTH luxR-type domain-containing protein</fullName>
    </recommendedName>
</protein>
<keyword evidence="3" id="KW-1185">Reference proteome</keyword>